<dbReference type="EMBL" id="VSRR010000922">
    <property type="protein sequence ID" value="MPC20904.1"/>
    <property type="molecule type" value="Genomic_DNA"/>
</dbReference>
<gene>
    <name evidence="1" type="ORF">E2C01_013868</name>
</gene>
<protein>
    <submittedName>
        <fullName evidence="1">Uncharacterized protein</fullName>
    </submittedName>
</protein>
<sequence length="72" mass="8008">MPAQDSLWTRKEPRRLLEASQCYGVRSLVSQLIPASFQTVTDYLSRAKNTPAASSTLRPLQLCPPCLQTTQS</sequence>
<evidence type="ECO:0000313" key="2">
    <source>
        <dbReference type="Proteomes" id="UP000324222"/>
    </source>
</evidence>
<reference evidence="1 2" key="1">
    <citation type="submission" date="2019-05" db="EMBL/GenBank/DDBJ databases">
        <title>Another draft genome of Portunus trituberculatus and its Hox gene families provides insights of decapod evolution.</title>
        <authorList>
            <person name="Jeong J.-H."/>
            <person name="Song I."/>
            <person name="Kim S."/>
            <person name="Choi T."/>
            <person name="Kim D."/>
            <person name="Ryu S."/>
            <person name="Kim W."/>
        </authorList>
    </citation>
    <scope>NUCLEOTIDE SEQUENCE [LARGE SCALE GENOMIC DNA]</scope>
    <source>
        <tissue evidence="1">Muscle</tissue>
    </source>
</reference>
<proteinExistence type="predicted"/>
<dbReference type="Proteomes" id="UP000324222">
    <property type="component" value="Unassembled WGS sequence"/>
</dbReference>
<comment type="caution">
    <text evidence="1">The sequence shown here is derived from an EMBL/GenBank/DDBJ whole genome shotgun (WGS) entry which is preliminary data.</text>
</comment>
<keyword evidence="2" id="KW-1185">Reference proteome</keyword>
<accession>A0A5B7DI66</accession>
<organism evidence="1 2">
    <name type="scientific">Portunus trituberculatus</name>
    <name type="common">Swimming crab</name>
    <name type="synonym">Neptunus trituberculatus</name>
    <dbReference type="NCBI Taxonomy" id="210409"/>
    <lineage>
        <taxon>Eukaryota</taxon>
        <taxon>Metazoa</taxon>
        <taxon>Ecdysozoa</taxon>
        <taxon>Arthropoda</taxon>
        <taxon>Crustacea</taxon>
        <taxon>Multicrustacea</taxon>
        <taxon>Malacostraca</taxon>
        <taxon>Eumalacostraca</taxon>
        <taxon>Eucarida</taxon>
        <taxon>Decapoda</taxon>
        <taxon>Pleocyemata</taxon>
        <taxon>Brachyura</taxon>
        <taxon>Eubrachyura</taxon>
        <taxon>Portunoidea</taxon>
        <taxon>Portunidae</taxon>
        <taxon>Portuninae</taxon>
        <taxon>Portunus</taxon>
    </lineage>
</organism>
<name>A0A5B7DI66_PORTR</name>
<dbReference type="AlphaFoldDB" id="A0A5B7DI66"/>
<evidence type="ECO:0000313" key="1">
    <source>
        <dbReference type="EMBL" id="MPC20904.1"/>
    </source>
</evidence>